<feature type="chain" id="PRO_5020968707" description="VOC domain-containing protein" evidence="1">
    <location>
        <begin position="33"/>
        <end position="314"/>
    </location>
</feature>
<dbReference type="AlphaFoldDB" id="A0A4Q0T0R2"/>
<proteinExistence type="predicted"/>
<reference evidence="4" key="2">
    <citation type="submission" date="2019-02" db="EMBL/GenBank/DDBJ databases">
        <title>Granulicella sibirica sp. nov., a psychrotolerant acidobacterium isolated from an organic soil layer in forested tundra, West Siberia.</title>
        <authorList>
            <person name="Oshkin I.Y."/>
            <person name="Kulichevskaya I.S."/>
            <person name="Rijpstra W.I.C."/>
            <person name="Sinninghe Damste J.S."/>
            <person name="Rakitin A.L."/>
            <person name="Ravin N.V."/>
            <person name="Dedysh S.N."/>
        </authorList>
    </citation>
    <scope>NUCLEOTIDE SEQUENCE [LARGE SCALE GENOMIC DNA]</scope>
    <source>
        <strain evidence="4">AF10</strain>
    </source>
</reference>
<feature type="domain" description="VOC" evidence="2">
    <location>
        <begin position="168"/>
        <end position="292"/>
    </location>
</feature>
<dbReference type="OrthoDB" id="108351at2"/>
<dbReference type="PROSITE" id="PS51819">
    <property type="entry name" value="VOC"/>
    <property type="match status" value="2"/>
</dbReference>
<gene>
    <name evidence="3" type="ORF">GRAN_3179</name>
</gene>
<dbReference type="InterPro" id="IPR004360">
    <property type="entry name" value="Glyas_Fos-R_dOase_dom"/>
</dbReference>
<reference evidence="3 4" key="1">
    <citation type="submission" date="2018-11" db="EMBL/GenBank/DDBJ databases">
        <authorList>
            <person name="Mardanov A.V."/>
            <person name="Ravin N.V."/>
            <person name="Dedysh S.N."/>
        </authorList>
    </citation>
    <scope>NUCLEOTIDE SEQUENCE [LARGE SCALE GENOMIC DNA]</scope>
    <source>
        <strain evidence="3 4">AF10</strain>
    </source>
</reference>
<keyword evidence="1" id="KW-0732">Signal</keyword>
<dbReference type="RefSeq" id="WP_128913803.1">
    <property type="nucleotide sequence ID" value="NZ_RDSM01000002.1"/>
</dbReference>
<evidence type="ECO:0000313" key="3">
    <source>
        <dbReference type="EMBL" id="RXH56322.1"/>
    </source>
</evidence>
<feature type="domain" description="VOC" evidence="2">
    <location>
        <begin position="43"/>
        <end position="163"/>
    </location>
</feature>
<name>A0A4Q0T0R2_9BACT</name>
<protein>
    <recommendedName>
        <fullName evidence="2">VOC domain-containing protein</fullName>
    </recommendedName>
</protein>
<dbReference type="EMBL" id="RDSM01000002">
    <property type="protein sequence ID" value="RXH56322.1"/>
    <property type="molecule type" value="Genomic_DNA"/>
</dbReference>
<organism evidence="3 4">
    <name type="scientific">Granulicella sibirica</name>
    <dbReference type="NCBI Taxonomy" id="2479048"/>
    <lineage>
        <taxon>Bacteria</taxon>
        <taxon>Pseudomonadati</taxon>
        <taxon>Acidobacteriota</taxon>
        <taxon>Terriglobia</taxon>
        <taxon>Terriglobales</taxon>
        <taxon>Acidobacteriaceae</taxon>
        <taxon>Granulicella</taxon>
    </lineage>
</organism>
<comment type="caution">
    <text evidence="3">The sequence shown here is derived from an EMBL/GenBank/DDBJ whole genome shotgun (WGS) entry which is preliminary data.</text>
</comment>
<dbReference type="Proteomes" id="UP000289437">
    <property type="component" value="Unassembled WGS sequence"/>
</dbReference>
<dbReference type="CDD" id="cd06587">
    <property type="entry name" value="VOC"/>
    <property type="match status" value="1"/>
</dbReference>
<accession>A0A4Q0T0R2</accession>
<sequence length="314" mass="34128">MTGTSKSTTLLPMLRPLLLAAAILLPSAAAQSQSTPTRPAITGIAFARFYTTDPAASQHFYGDTLGLTQTKLPDKLVYPVDHSQWIELVPTTAPPKANNRLVAVAFTTRDAAALEKYLTFHKVAIESPLKNGEFSVRDPEGNLVYFVQSGSDKLVAKAALATNAPSHRMIHVGFEVQDAAREDTFWRDILGFTPLWHGGFNDTVVKWSSVQVPEGSDWLEYMLGDGVTPTPRQAGTSNHVSLGTEHMNTVVAALAANHCEGPNCTAAKMGRDGKTQLNLYDPDQTRVEFMEFVPTEKPCCSPITGRTPTAEENK</sequence>
<evidence type="ECO:0000256" key="1">
    <source>
        <dbReference type="SAM" id="SignalP"/>
    </source>
</evidence>
<feature type="signal peptide" evidence="1">
    <location>
        <begin position="1"/>
        <end position="32"/>
    </location>
</feature>
<evidence type="ECO:0000259" key="2">
    <source>
        <dbReference type="PROSITE" id="PS51819"/>
    </source>
</evidence>
<dbReference type="Gene3D" id="3.10.180.10">
    <property type="entry name" value="2,3-Dihydroxybiphenyl 1,2-Dioxygenase, domain 1"/>
    <property type="match status" value="2"/>
</dbReference>
<dbReference type="InterPro" id="IPR037523">
    <property type="entry name" value="VOC_core"/>
</dbReference>
<dbReference type="InterPro" id="IPR029068">
    <property type="entry name" value="Glyas_Bleomycin-R_OHBP_Dase"/>
</dbReference>
<dbReference type="SUPFAM" id="SSF54593">
    <property type="entry name" value="Glyoxalase/Bleomycin resistance protein/Dihydroxybiphenyl dioxygenase"/>
    <property type="match status" value="2"/>
</dbReference>
<keyword evidence="4" id="KW-1185">Reference proteome</keyword>
<evidence type="ECO:0000313" key="4">
    <source>
        <dbReference type="Proteomes" id="UP000289437"/>
    </source>
</evidence>
<dbReference type="Pfam" id="PF00903">
    <property type="entry name" value="Glyoxalase"/>
    <property type="match status" value="2"/>
</dbReference>